<accession>A0ACA9MAA0</accession>
<keyword evidence="2" id="KW-1185">Reference proteome</keyword>
<protein>
    <submittedName>
        <fullName evidence="1">16289_t:CDS:1</fullName>
    </submittedName>
</protein>
<feature type="non-terminal residue" evidence="1">
    <location>
        <position position="1"/>
    </location>
</feature>
<evidence type="ECO:0000313" key="1">
    <source>
        <dbReference type="EMBL" id="CAG8572724.1"/>
    </source>
</evidence>
<sequence length="165" mass="19220">IEDTESNNYSDDELSELTQTSEKCNTKFSEKTKNSSLERYLKCQHNIIVSKLKKYQTQLLFISIDPWPKQQKEERENIAAAINNTLAEFKLTNKILALITDNEYTTYILNLAARHGLEIIDPEIINVHALMSKIKVSTRLCNELRELCIIQKLDYLKPELDIEMR</sequence>
<organism evidence="1 2">
    <name type="scientific">Racocetra persica</name>
    <dbReference type="NCBI Taxonomy" id="160502"/>
    <lineage>
        <taxon>Eukaryota</taxon>
        <taxon>Fungi</taxon>
        <taxon>Fungi incertae sedis</taxon>
        <taxon>Mucoromycota</taxon>
        <taxon>Glomeromycotina</taxon>
        <taxon>Glomeromycetes</taxon>
        <taxon>Diversisporales</taxon>
        <taxon>Gigasporaceae</taxon>
        <taxon>Racocetra</taxon>
    </lineage>
</organism>
<gene>
    <name evidence="1" type="ORF">RPERSI_LOCUS4823</name>
</gene>
<comment type="caution">
    <text evidence="1">The sequence shown here is derived from an EMBL/GenBank/DDBJ whole genome shotgun (WGS) entry which is preliminary data.</text>
</comment>
<proteinExistence type="predicted"/>
<reference evidence="1" key="1">
    <citation type="submission" date="2021-06" db="EMBL/GenBank/DDBJ databases">
        <authorList>
            <person name="Kallberg Y."/>
            <person name="Tangrot J."/>
            <person name="Rosling A."/>
        </authorList>
    </citation>
    <scope>NUCLEOTIDE SEQUENCE</scope>
    <source>
        <strain evidence="1">MA461A</strain>
    </source>
</reference>
<name>A0ACA9MAA0_9GLOM</name>
<evidence type="ECO:0000313" key="2">
    <source>
        <dbReference type="Proteomes" id="UP000789920"/>
    </source>
</evidence>
<dbReference type="EMBL" id="CAJVQC010006889">
    <property type="protein sequence ID" value="CAG8572724.1"/>
    <property type="molecule type" value="Genomic_DNA"/>
</dbReference>
<dbReference type="Proteomes" id="UP000789920">
    <property type="component" value="Unassembled WGS sequence"/>
</dbReference>